<name>A0A314Z4P3_PRUYE</name>
<dbReference type="Proteomes" id="UP000250321">
    <property type="component" value="Unassembled WGS sequence"/>
</dbReference>
<evidence type="ECO:0000313" key="1">
    <source>
        <dbReference type="EMBL" id="PQP96615.1"/>
    </source>
</evidence>
<sequence>MNLVLISAHSCRVVSLNLPWLHFQPIVQVSLDARAVRMLHFPLEAPIDDVTKDAQAKENANYGQG</sequence>
<keyword evidence="2" id="KW-1185">Reference proteome</keyword>
<reference evidence="1 2" key="1">
    <citation type="submission" date="2018-02" db="EMBL/GenBank/DDBJ databases">
        <title>Draft genome of wild Prunus yedoensis var. nudiflora.</title>
        <authorList>
            <person name="Baek S."/>
            <person name="Kim J.-H."/>
            <person name="Choi K."/>
            <person name="Kim G.-B."/>
            <person name="Cho A."/>
            <person name="Jang H."/>
            <person name="Shin C.-H."/>
            <person name="Yu H.-J."/>
            <person name="Mun J.-H."/>
        </authorList>
    </citation>
    <scope>NUCLEOTIDE SEQUENCE [LARGE SCALE GENOMIC DNA]</scope>
    <source>
        <strain evidence="2">cv. Jeju island</strain>
        <tissue evidence="1">Leaf</tissue>
    </source>
</reference>
<evidence type="ECO:0000313" key="2">
    <source>
        <dbReference type="Proteomes" id="UP000250321"/>
    </source>
</evidence>
<gene>
    <name evidence="1" type="ORF">Pyn_40526</name>
</gene>
<dbReference type="EMBL" id="PJQY01002081">
    <property type="protein sequence ID" value="PQP96615.1"/>
    <property type="molecule type" value="Genomic_DNA"/>
</dbReference>
<organism evidence="1 2">
    <name type="scientific">Prunus yedoensis var. nudiflora</name>
    <dbReference type="NCBI Taxonomy" id="2094558"/>
    <lineage>
        <taxon>Eukaryota</taxon>
        <taxon>Viridiplantae</taxon>
        <taxon>Streptophyta</taxon>
        <taxon>Embryophyta</taxon>
        <taxon>Tracheophyta</taxon>
        <taxon>Spermatophyta</taxon>
        <taxon>Magnoliopsida</taxon>
        <taxon>eudicotyledons</taxon>
        <taxon>Gunneridae</taxon>
        <taxon>Pentapetalae</taxon>
        <taxon>rosids</taxon>
        <taxon>fabids</taxon>
        <taxon>Rosales</taxon>
        <taxon>Rosaceae</taxon>
        <taxon>Amygdaloideae</taxon>
        <taxon>Amygdaleae</taxon>
        <taxon>Prunus</taxon>
    </lineage>
</organism>
<comment type="caution">
    <text evidence="1">The sequence shown here is derived from an EMBL/GenBank/DDBJ whole genome shotgun (WGS) entry which is preliminary data.</text>
</comment>
<dbReference type="AlphaFoldDB" id="A0A314Z4P3"/>
<accession>A0A314Z4P3</accession>
<protein>
    <submittedName>
        <fullName evidence="1">Uncharacterized protein</fullName>
    </submittedName>
</protein>
<proteinExistence type="predicted"/>